<feature type="domain" description="Pectinesterase catalytic" evidence="5">
    <location>
        <begin position="924"/>
        <end position="1138"/>
    </location>
</feature>
<dbReference type="Pfam" id="PF01095">
    <property type="entry name" value="Pectinesterase"/>
    <property type="match status" value="1"/>
</dbReference>
<evidence type="ECO:0000256" key="2">
    <source>
        <dbReference type="ARBA" id="ARBA00022801"/>
    </source>
</evidence>
<comment type="caution">
    <text evidence="8">The sequence shown here is derived from an EMBL/GenBank/DDBJ whole genome shotgun (WGS) entry which is preliminary data.</text>
</comment>
<evidence type="ECO:0000256" key="4">
    <source>
        <dbReference type="SAM" id="SignalP"/>
    </source>
</evidence>
<comment type="similarity">
    <text evidence="1">Belongs to the pectinesterase family.</text>
</comment>
<dbReference type="EMBL" id="SMLW01000659">
    <property type="protein sequence ID" value="MTI28290.1"/>
    <property type="molecule type" value="Genomic_DNA"/>
</dbReference>
<keyword evidence="9" id="KW-1185">Reference proteome</keyword>
<dbReference type="SUPFAM" id="SSF51126">
    <property type="entry name" value="Pectin lyase-like"/>
    <property type="match status" value="1"/>
</dbReference>
<feature type="domain" description="Cadherin-like beta-sandwich-like" evidence="6">
    <location>
        <begin position="1157"/>
        <end position="1232"/>
    </location>
</feature>
<dbReference type="InterPro" id="IPR025883">
    <property type="entry name" value="Cadherin-like_domain"/>
</dbReference>
<evidence type="ECO:0000256" key="3">
    <source>
        <dbReference type="ARBA" id="ARBA00023085"/>
    </source>
</evidence>
<proteinExistence type="inferred from homology"/>
<evidence type="ECO:0000259" key="6">
    <source>
        <dbReference type="Pfam" id="PF12733"/>
    </source>
</evidence>
<protein>
    <submittedName>
        <fullName evidence="8">T9SS type A sorting domain-containing protein</fullName>
    </submittedName>
</protein>
<feature type="signal peptide" evidence="4">
    <location>
        <begin position="1"/>
        <end position="26"/>
    </location>
</feature>
<feature type="domain" description="Secretion system C-terminal sorting" evidence="7">
    <location>
        <begin position="1250"/>
        <end position="1326"/>
    </location>
</feature>
<reference evidence="8 9" key="1">
    <citation type="submission" date="2019-02" db="EMBL/GenBank/DDBJ databases">
        <authorList>
            <person name="Goldberg S.R."/>
            <person name="Haltli B.A."/>
            <person name="Correa H."/>
            <person name="Russell K.G."/>
        </authorList>
    </citation>
    <scope>NUCLEOTIDE SEQUENCE [LARGE SCALE GENOMIC DNA]</scope>
    <source>
        <strain evidence="8 9">JCM 16186</strain>
    </source>
</reference>
<keyword evidence="4" id="KW-0732">Signal</keyword>
<evidence type="ECO:0000256" key="1">
    <source>
        <dbReference type="ARBA" id="ARBA00008891"/>
    </source>
</evidence>
<dbReference type="InterPro" id="IPR026444">
    <property type="entry name" value="Secre_tail"/>
</dbReference>
<evidence type="ECO:0000313" key="9">
    <source>
        <dbReference type="Proteomes" id="UP000798808"/>
    </source>
</evidence>
<dbReference type="PANTHER" id="PTHR31321">
    <property type="entry name" value="ACYL-COA THIOESTER HYDROLASE YBHC-RELATED"/>
    <property type="match status" value="1"/>
</dbReference>
<keyword evidence="2" id="KW-0378">Hydrolase</keyword>
<dbReference type="PANTHER" id="PTHR31321:SF57">
    <property type="entry name" value="PECTINESTERASE 53-RELATED"/>
    <property type="match status" value="1"/>
</dbReference>
<dbReference type="RefSeq" id="WP_155175672.1">
    <property type="nucleotide sequence ID" value="NZ_BAAAFL010000012.1"/>
</dbReference>
<dbReference type="NCBIfam" id="TIGR04183">
    <property type="entry name" value="Por_Secre_tail"/>
    <property type="match status" value="1"/>
</dbReference>
<evidence type="ECO:0000313" key="8">
    <source>
        <dbReference type="EMBL" id="MTI28290.1"/>
    </source>
</evidence>
<dbReference type="Pfam" id="PF18962">
    <property type="entry name" value="Por_Secre_tail"/>
    <property type="match status" value="1"/>
</dbReference>
<keyword evidence="3" id="KW-0063">Aspartyl esterase</keyword>
<accession>A0ABW9RYW7</accession>
<dbReference type="InterPro" id="IPR012334">
    <property type="entry name" value="Pectin_lyas_fold"/>
</dbReference>
<dbReference type="InterPro" id="IPR000070">
    <property type="entry name" value="Pectinesterase_cat"/>
</dbReference>
<gene>
    <name evidence="8" type="ORF">E1163_25260</name>
</gene>
<sequence>MKNNLRPYFIILLLITSAMRTVWVNAQPNYPGKDIDTINKSTLTLQPEPGTTYTYNLTDGSEMPQDTEIKYDTFASSDSLLILKSNEGTQLWWHDPSHGAAMYNANSFEVKVAGDAIITLTTCTYSADNAVFNLTDQDGSPLGSMVAENTGEADGFPVSFAYSGNAGVVKATLQSSGTVYIHAIAVENAPEISPGNGKIDVWDFGAEQLNSETYNNMLTESEINSWYDGSITPGTSGNVLPSFSSGVLSWVGGTSDRLRTTNTNLTRYDENLSGVSGYTGRVYVNSRANAGRYMSLTLNEDDEVTVMLITDADGIINFQYVADPGAQTDEVAVGTNLTELQFVAKQAGTYRIFDTQAKPSYYRIYRKDATYATINGSVDESLAGGIPNGYGIHFTNQAGKTWTSVVNSGQYSIELPAGYTYELELTDAAGYFITSSSTLEVTEATTNFDITVEQIELYTVSGNITGLGADISSLQLTYTPDPAANKTFIPEPEINLNSSSYTIQLEPEVEYTISALGVNDHYITESTITIGTSDQSSDIVFAPKPVYDVDITTSGLDNSQLSNLSLTFSNRHEEGYAYTFSSINDVALRDGTYVISYNGLDDYPLQMALTSNLTVDGGVTSKELDFVPVTVWSFDDQAISGSTTSYKGLLLSGNMSNNVAKGHLSTKSGATIQVPIDAGKKLRVSYYFSADFSIDGGDPVTTSTGLIEHVDYVYPGSGPGYATIAIGSTASTTYLTEIAVYDAVDYAPEIYVGVDKPYKTINEALDAITKMERNNDERVTVMIDPGNYEEMLVIKENNITLKNAAETPSIALKNQGVDIEAGAVRITGYYGLGYNYYSMGPDRKWHADILEVNKQNGYLSHSNEGSGSYWNATVLVAANGFEASQIIFENSFNQYISKKESEDVVVMWEVGGKGERPTDYGNTAVQNRSYVERAAAIAIVDNSDKVILDRCRVIGRQDSFFGGAGARVLVYEGAMMGAVDYIFGAMTAVFYKTDLVMNTSDQSNDASYLTAAQQSSGRGYLMYECRVTSTTPGVETASVNTAKPGYFGRPWRASTSEVVFYNTRVDASEYPGSEGKSLISPAGWSNSLSGESPGMYEYGTIEASGEDNSASRASWSTVLTTPFLADGTEITPYNFTKGTDGWDPLGQMESLDNDSLLSSLSVAEGTLVPEFDPLVTSYTVEVPENTTKVTVSAEARSSAAQVSIGAFDNIPGSDQVVVTAEDGSKTIYTIEVKLPVTTAIYETYKSGPGLYPNPSRGVTNISIHLSRSSEVATQILTTDGKIVKSFTKKNLPAGEQRLSLDCSGLPAGLYQVRLITEDQTAIMRLILH</sequence>
<evidence type="ECO:0000259" key="7">
    <source>
        <dbReference type="Pfam" id="PF18962"/>
    </source>
</evidence>
<feature type="chain" id="PRO_5045892438" evidence="4">
    <location>
        <begin position="27"/>
        <end position="1328"/>
    </location>
</feature>
<dbReference type="Proteomes" id="UP000798808">
    <property type="component" value="Unassembled WGS sequence"/>
</dbReference>
<dbReference type="Gene3D" id="2.160.20.10">
    <property type="entry name" value="Single-stranded right-handed beta-helix, Pectin lyase-like"/>
    <property type="match status" value="1"/>
</dbReference>
<dbReference type="Pfam" id="PF12733">
    <property type="entry name" value="Cadherin-like"/>
    <property type="match status" value="1"/>
</dbReference>
<evidence type="ECO:0000259" key="5">
    <source>
        <dbReference type="Pfam" id="PF01095"/>
    </source>
</evidence>
<name>A0ABW9RYW7_9BACT</name>
<dbReference type="InterPro" id="IPR011050">
    <property type="entry name" value="Pectin_lyase_fold/virulence"/>
</dbReference>
<organism evidence="8 9">
    <name type="scientific">Fulvivirga kasyanovii</name>
    <dbReference type="NCBI Taxonomy" id="396812"/>
    <lineage>
        <taxon>Bacteria</taxon>
        <taxon>Pseudomonadati</taxon>
        <taxon>Bacteroidota</taxon>
        <taxon>Cytophagia</taxon>
        <taxon>Cytophagales</taxon>
        <taxon>Fulvivirgaceae</taxon>
        <taxon>Fulvivirga</taxon>
    </lineage>
</organism>